<dbReference type="Proteomes" id="UP001303701">
    <property type="component" value="Chromosome"/>
</dbReference>
<name>A0ABY9W964_9BACI</name>
<evidence type="ECO:0000313" key="2">
    <source>
        <dbReference type="Proteomes" id="UP001303701"/>
    </source>
</evidence>
<proteinExistence type="predicted"/>
<dbReference type="EMBL" id="CP134501">
    <property type="protein sequence ID" value="WNF31626.1"/>
    <property type="molecule type" value="Genomic_DNA"/>
</dbReference>
<dbReference type="GeneID" id="301126287"/>
<gene>
    <name evidence="1" type="ORF">RI196_09905</name>
</gene>
<dbReference type="InterPro" id="IPR021799">
    <property type="entry name" value="PIN-like_prokaryotic"/>
</dbReference>
<dbReference type="Pfam" id="PF11848">
    <property type="entry name" value="DUF3368"/>
    <property type="match status" value="1"/>
</dbReference>
<sequence length="181" mass="20408">MLKKPPLVSDTGIISRYGLINRFDILQQLYSGNIILPTEVIAECIRIPMLESCIQDALTYKWIEEFKINYVDHPNIMLDYAILSKRFGPGESAVMAIAKNKGWTVGSDDMRATVKYCSNNSIPLLGSLGVLYDAYDKGLVNDIEGQAILTDMINLTNYKSPVSDFQKVIDWFKEGKGRILY</sequence>
<protein>
    <recommendedName>
        <fullName evidence="3">Nucleic acid-binding protein</fullName>
    </recommendedName>
</protein>
<evidence type="ECO:0008006" key="3">
    <source>
        <dbReference type="Google" id="ProtNLM"/>
    </source>
</evidence>
<evidence type="ECO:0000313" key="1">
    <source>
        <dbReference type="EMBL" id="WNF31626.1"/>
    </source>
</evidence>
<reference evidence="1 2" key="1">
    <citation type="submission" date="2023-09" db="EMBL/GenBank/DDBJ databases">
        <title>Different Types of Thermotolerant Ring-Cleaving Dioxygenases derived from Aeribacillus composti HB-1 applied for multiple aromatic hydrocarbons removal.</title>
        <authorList>
            <person name="Cao L."/>
            <person name="Li M."/>
            <person name="Ma T."/>
        </authorList>
    </citation>
    <scope>NUCLEOTIDE SEQUENCE [LARGE SCALE GENOMIC DNA]</scope>
    <source>
        <strain evidence="1 2">HB-1</strain>
    </source>
</reference>
<accession>A0ABY9W964</accession>
<dbReference type="RefSeq" id="WP_311066157.1">
    <property type="nucleotide sequence ID" value="NZ_CP134501.1"/>
</dbReference>
<keyword evidence="2" id="KW-1185">Reference proteome</keyword>
<organism evidence="1 2">
    <name type="scientific">Aeribacillus composti</name>
    <dbReference type="NCBI Taxonomy" id="1868734"/>
    <lineage>
        <taxon>Bacteria</taxon>
        <taxon>Bacillati</taxon>
        <taxon>Bacillota</taxon>
        <taxon>Bacilli</taxon>
        <taxon>Bacillales</taxon>
        <taxon>Bacillaceae</taxon>
        <taxon>Aeribacillus</taxon>
    </lineage>
</organism>